<keyword evidence="1 3" id="KW-0378">Hydrolase</keyword>
<evidence type="ECO:0000256" key="1">
    <source>
        <dbReference type="ARBA" id="ARBA00022801"/>
    </source>
</evidence>
<accession>A0A165FX01</accession>
<dbReference type="PANTHER" id="PTHR48081:SF8">
    <property type="entry name" value="ALPHA_BETA HYDROLASE FOLD-3 DOMAIN-CONTAINING PROTEIN-RELATED"/>
    <property type="match status" value="1"/>
</dbReference>
<dbReference type="InterPro" id="IPR029058">
    <property type="entry name" value="AB_hydrolase_fold"/>
</dbReference>
<dbReference type="InterPro" id="IPR013094">
    <property type="entry name" value="AB_hydrolase_3"/>
</dbReference>
<dbReference type="InterPro" id="IPR050300">
    <property type="entry name" value="GDXG_lipolytic_enzyme"/>
</dbReference>
<dbReference type="PANTHER" id="PTHR48081">
    <property type="entry name" value="AB HYDROLASE SUPERFAMILY PROTEIN C4A8.06C"/>
    <property type="match status" value="1"/>
</dbReference>
<dbReference type="AlphaFoldDB" id="A0A165FX01"/>
<name>A0A165FX01_9BASI</name>
<dbReference type="InParanoid" id="A0A165FX01"/>
<protein>
    <submittedName>
        <fullName evidence="3">Alpha/beta-hydrolase</fullName>
    </submittedName>
</protein>
<feature type="domain" description="Alpha/beta hydrolase fold-3" evidence="2">
    <location>
        <begin position="84"/>
        <end position="314"/>
    </location>
</feature>
<proteinExistence type="predicted"/>
<dbReference type="Proteomes" id="UP000076842">
    <property type="component" value="Unassembled WGS sequence"/>
</dbReference>
<sequence>MPTKWPLLLAELRPYMELSHPLPTSAHPADPDPRRGARAAFAALGPSPSFSDGVKTESVHVRGVRTLVVRPPEGVEIREGIVIFVIHPGGFIFGEPESEAPLLSTFAEEGYICISPDYRLAPEHPYPSAYDDVYTVWQWLVSDEPGYFYPSHLALGVDLDRIILFGTGAGSALATNLTFKLASENAAVRPRLVMLDSPHVDSRAAPFPSMSPEWTPAVKDYLWWSSAGCHNSNRYLFGEDSPAAQDAGAPEGVFVNELPLLRFRELASSLPPFYLLICELDCFRDSALEFAGKLFAAGVKTDMVVVAGTPHFFVGFFPYTDVARETKRGHLKAIDRSLYSY</sequence>
<organism evidence="3 4">
    <name type="scientific">Calocera cornea HHB12733</name>
    <dbReference type="NCBI Taxonomy" id="1353952"/>
    <lineage>
        <taxon>Eukaryota</taxon>
        <taxon>Fungi</taxon>
        <taxon>Dikarya</taxon>
        <taxon>Basidiomycota</taxon>
        <taxon>Agaricomycotina</taxon>
        <taxon>Dacrymycetes</taxon>
        <taxon>Dacrymycetales</taxon>
        <taxon>Dacrymycetaceae</taxon>
        <taxon>Calocera</taxon>
    </lineage>
</organism>
<evidence type="ECO:0000259" key="2">
    <source>
        <dbReference type="Pfam" id="PF07859"/>
    </source>
</evidence>
<keyword evidence="4" id="KW-1185">Reference proteome</keyword>
<dbReference type="Pfam" id="PF07859">
    <property type="entry name" value="Abhydrolase_3"/>
    <property type="match status" value="1"/>
</dbReference>
<reference evidence="3 4" key="1">
    <citation type="journal article" date="2016" name="Mol. Biol. Evol.">
        <title>Comparative Genomics of Early-Diverging Mushroom-Forming Fungi Provides Insights into the Origins of Lignocellulose Decay Capabilities.</title>
        <authorList>
            <person name="Nagy L.G."/>
            <person name="Riley R."/>
            <person name="Tritt A."/>
            <person name="Adam C."/>
            <person name="Daum C."/>
            <person name="Floudas D."/>
            <person name="Sun H."/>
            <person name="Yadav J.S."/>
            <person name="Pangilinan J."/>
            <person name="Larsson K.H."/>
            <person name="Matsuura K."/>
            <person name="Barry K."/>
            <person name="Labutti K."/>
            <person name="Kuo R."/>
            <person name="Ohm R.A."/>
            <person name="Bhattacharya S.S."/>
            <person name="Shirouzu T."/>
            <person name="Yoshinaga Y."/>
            <person name="Martin F.M."/>
            <person name="Grigoriev I.V."/>
            <person name="Hibbett D.S."/>
        </authorList>
    </citation>
    <scope>NUCLEOTIDE SEQUENCE [LARGE SCALE GENOMIC DNA]</scope>
    <source>
        <strain evidence="3 4">HHB12733</strain>
    </source>
</reference>
<gene>
    <name evidence="3" type="ORF">CALCODRAFT_496275</name>
</gene>
<dbReference type="SUPFAM" id="SSF53474">
    <property type="entry name" value="alpha/beta-Hydrolases"/>
    <property type="match status" value="1"/>
</dbReference>
<dbReference type="OrthoDB" id="408631at2759"/>
<dbReference type="GO" id="GO:0016787">
    <property type="term" value="F:hydrolase activity"/>
    <property type="evidence" value="ECO:0007669"/>
    <property type="project" value="UniProtKB-KW"/>
</dbReference>
<evidence type="ECO:0000313" key="4">
    <source>
        <dbReference type="Proteomes" id="UP000076842"/>
    </source>
</evidence>
<evidence type="ECO:0000313" key="3">
    <source>
        <dbReference type="EMBL" id="KZT57312.1"/>
    </source>
</evidence>
<dbReference type="STRING" id="1353952.A0A165FX01"/>
<dbReference type="EMBL" id="KV423965">
    <property type="protein sequence ID" value="KZT57312.1"/>
    <property type="molecule type" value="Genomic_DNA"/>
</dbReference>
<dbReference type="Gene3D" id="3.40.50.1820">
    <property type="entry name" value="alpha/beta hydrolase"/>
    <property type="match status" value="1"/>
</dbReference>